<proteinExistence type="predicted"/>
<dbReference type="EMBL" id="JAYMYQ010000001">
    <property type="protein sequence ID" value="KAK7359397.1"/>
    <property type="molecule type" value="Genomic_DNA"/>
</dbReference>
<organism evidence="1 2">
    <name type="scientific">Canavalia gladiata</name>
    <name type="common">Sword bean</name>
    <name type="synonym">Dolichos gladiatus</name>
    <dbReference type="NCBI Taxonomy" id="3824"/>
    <lineage>
        <taxon>Eukaryota</taxon>
        <taxon>Viridiplantae</taxon>
        <taxon>Streptophyta</taxon>
        <taxon>Embryophyta</taxon>
        <taxon>Tracheophyta</taxon>
        <taxon>Spermatophyta</taxon>
        <taxon>Magnoliopsida</taxon>
        <taxon>eudicotyledons</taxon>
        <taxon>Gunneridae</taxon>
        <taxon>Pentapetalae</taxon>
        <taxon>rosids</taxon>
        <taxon>fabids</taxon>
        <taxon>Fabales</taxon>
        <taxon>Fabaceae</taxon>
        <taxon>Papilionoideae</taxon>
        <taxon>50 kb inversion clade</taxon>
        <taxon>NPAAA clade</taxon>
        <taxon>indigoferoid/millettioid clade</taxon>
        <taxon>Phaseoleae</taxon>
        <taxon>Canavalia</taxon>
    </lineage>
</organism>
<gene>
    <name evidence="1" type="ORF">VNO77_01355</name>
</gene>
<reference evidence="1 2" key="1">
    <citation type="submission" date="2024-01" db="EMBL/GenBank/DDBJ databases">
        <title>The genomes of 5 underutilized Papilionoideae crops provide insights into root nodulation and disease resistanc.</title>
        <authorList>
            <person name="Jiang F."/>
        </authorList>
    </citation>
    <scope>NUCLEOTIDE SEQUENCE [LARGE SCALE GENOMIC DNA]</scope>
    <source>
        <strain evidence="1">LVBAO_FW01</strain>
        <tissue evidence="1">Leaves</tissue>
    </source>
</reference>
<protein>
    <submittedName>
        <fullName evidence="1">Uncharacterized protein</fullName>
    </submittedName>
</protein>
<keyword evidence="2" id="KW-1185">Reference proteome</keyword>
<sequence>MQAKSLFHNGVNYLQCSSWQGRVRWFSNFCSSECLIRARKGLVESNSSTNKKVHGPNMLHVQVFHGMVSKM</sequence>
<accession>A0AAN9MRQ3</accession>
<name>A0AAN9MRQ3_CANGL</name>
<evidence type="ECO:0000313" key="1">
    <source>
        <dbReference type="EMBL" id="KAK7359397.1"/>
    </source>
</evidence>
<evidence type="ECO:0000313" key="2">
    <source>
        <dbReference type="Proteomes" id="UP001367508"/>
    </source>
</evidence>
<comment type="caution">
    <text evidence="1">The sequence shown here is derived from an EMBL/GenBank/DDBJ whole genome shotgun (WGS) entry which is preliminary data.</text>
</comment>
<dbReference type="Proteomes" id="UP001367508">
    <property type="component" value="Unassembled WGS sequence"/>
</dbReference>
<dbReference type="AlphaFoldDB" id="A0AAN9MRQ3"/>